<dbReference type="EMBL" id="QSBY01000011">
    <property type="protein sequence ID" value="RHW67853.1"/>
    <property type="molecule type" value="Genomic_DNA"/>
</dbReference>
<name>A0A3L6KTY4_9TRYP</name>
<accession>A0A3L6KTY4</accession>
<sequence>MFAELDFDAEADNSSSAPGGVSECACSSSIQDSGSSSALTPNDDALLVQLHRPGSEGFSCVAGPADGATRMYDEKLINGDSWVSDECHCVYCEVLKASSSLSKLQGRFKRDLRPTGDRVGGRKTVVLLLDLDNYGFNQFKSVPPRRSEGSNINVLDHLFVWSFFSSCFARYHGVLPDAHVVCQRNSGSEADARHSDVNNLNWGQGKKSVWKHLADEGRLHFTPCGGQQQAADGVIMQIAYAMVHMPLIVVSGDQGLLRAISERRRVAGRKTSRDIMENELTSQLEVINVCKHNKKFFPVWRDLETAVRRIIHHK</sequence>
<gene>
    <name evidence="1" type="ORF">DPX39_110127000</name>
</gene>
<reference evidence="1" key="1">
    <citation type="submission" date="2018-09" db="EMBL/GenBank/DDBJ databases">
        <title>whole genome sequence of T. equiperdum IVM-t1 strain.</title>
        <authorList>
            <person name="Suganuma K."/>
        </authorList>
    </citation>
    <scope>NUCLEOTIDE SEQUENCE [LARGE SCALE GENOMIC DNA]</scope>
    <source>
        <strain evidence="1">IVM-t1</strain>
    </source>
</reference>
<proteinExistence type="predicted"/>
<organism evidence="1">
    <name type="scientific">Trypanosoma brucei equiperdum</name>
    <dbReference type="NCBI Taxonomy" id="630700"/>
    <lineage>
        <taxon>Eukaryota</taxon>
        <taxon>Discoba</taxon>
        <taxon>Euglenozoa</taxon>
        <taxon>Kinetoplastea</taxon>
        <taxon>Metakinetoplastina</taxon>
        <taxon>Trypanosomatida</taxon>
        <taxon>Trypanosomatidae</taxon>
        <taxon>Trypanosoma</taxon>
    </lineage>
</organism>
<dbReference type="AlphaFoldDB" id="A0A3L6KTY4"/>
<comment type="caution">
    <text evidence="1">The sequence shown here is derived from an EMBL/GenBank/DDBJ whole genome shotgun (WGS) entry which is preliminary data.</text>
</comment>
<dbReference type="Proteomes" id="UP000266743">
    <property type="component" value="Chromosome 11"/>
</dbReference>
<evidence type="ECO:0000313" key="1">
    <source>
        <dbReference type="EMBL" id="RHW67853.1"/>
    </source>
</evidence>
<protein>
    <submittedName>
        <fullName evidence="1">Uncharacterized protein</fullName>
    </submittedName>
</protein>